<dbReference type="AlphaFoldDB" id="A0A563EJZ7"/>
<dbReference type="GO" id="GO:0030288">
    <property type="term" value="C:outer membrane-bounded periplasmic space"/>
    <property type="evidence" value="ECO:0007669"/>
    <property type="project" value="TreeGrafter"/>
</dbReference>
<keyword evidence="4 5" id="KW-0732">Signal</keyword>
<comment type="similarity">
    <text evidence="2">Belongs to the bacterial solute-binding protein 8 family.</text>
</comment>
<sequence length="325" mass="35401">MAVSLAAAMALAACGGGSSAQPGGNTTAQTGAFPVTVEHKLGKTEIKSEPKRVVTLGLSDHDAVVALGVKPVGVIDWFKERPWGNWPWLAGKLGDTPPEIVGERDEYNVEKIASLKPDLILAHYSGIKKEQYDTLSQIAPVVAQVPGFEDYGAPMQEMAKLTAKALGRSAEMDRLIAEMDGKFKAVRDKHPEWAGKTALVADSFQAGNFAVFADHDPKMKFMLDLGFKLPESIKKEVGKSNVVDYSYEKLDVLEADRLVWLMSSPQVVEGIKGQELYKRTNVVKDDHVLYLTYQDPPVGAAMSFNTVLSIPYALDNVVPKLEAIK</sequence>
<keyword evidence="8" id="KW-1185">Reference proteome</keyword>
<proteinExistence type="inferred from homology"/>
<dbReference type="PROSITE" id="PS50983">
    <property type="entry name" value="FE_B12_PBP"/>
    <property type="match status" value="1"/>
</dbReference>
<feature type="signal peptide" evidence="5">
    <location>
        <begin position="1"/>
        <end position="20"/>
    </location>
</feature>
<dbReference type="SUPFAM" id="SSF53807">
    <property type="entry name" value="Helical backbone' metal receptor"/>
    <property type="match status" value="1"/>
</dbReference>
<feature type="chain" id="PRO_5022162890" evidence="5">
    <location>
        <begin position="21"/>
        <end position="325"/>
    </location>
</feature>
<dbReference type="EMBL" id="VOBR01000027">
    <property type="protein sequence ID" value="TWP47341.1"/>
    <property type="molecule type" value="Genomic_DNA"/>
</dbReference>
<evidence type="ECO:0000256" key="1">
    <source>
        <dbReference type="ARBA" id="ARBA00004196"/>
    </source>
</evidence>
<reference evidence="7 8" key="1">
    <citation type="submission" date="2019-07" db="EMBL/GenBank/DDBJ databases">
        <title>Lentzea xizangensis sp. nov., isolated from Qinghai-Tibetan Plateau Soils.</title>
        <authorList>
            <person name="Huang J."/>
        </authorList>
    </citation>
    <scope>NUCLEOTIDE SEQUENCE [LARGE SCALE GENOMIC DNA]</scope>
    <source>
        <strain evidence="7 8">FXJ1.1311</strain>
    </source>
</reference>
<dbReference type="PANTHER" id="PTHR30532:SF24">
    <property type="entry name" value="FERRIC ENTEROBACTIN-BINDING PERIPLASMIC PROTEIN FEPB"/>
    <property type="match status" value="1"/>
</dbReference>
<dbReference type="InterPro" id="IPR002491">
    <property type="entry name" value="ABC_transptr_periplasmic_BD"/>
</dbReference>
<dbReference type="OrthoDB" id="1846031at2"/>
<feature type="domain" description="Fe/B12 periplasmic-binding" evidence="6">
    <location>
        <begin position="52"/>
        <end position="325"/>
    </location>
</feature>
<evidence type="ECO:0000259" key="6">
    <source>
        <dbReference type="PROSITE" id="PS50983"/>
    </source>
</evidence>
<dbReference type="InterPro" id="IPR051313">
    <property type="entry name" value="Bact_iron-sidero_bind"/>
</dbReference>
<dbReference type="GO" id="GO:1901678">
    <property type="term" value="P:iron coordination entity transport"/>
    <property type="evidence" value="ECO:0007669"/>
    <property type="project" value="UniProtKB-ARBA"/>
</dbReference>
<accession>A0A563EJZ7</accession>
<dbReference type="CDD" id="cd01146">
    <property type="entry name" value="FhuD"/>
    <property type="match status" value="1"/>
</dbReference>
<dbReference type="Proteomes" id="UP000316639">
    <property type="component" value="Unassembled WGS sequence"/>
</dbReference>
<evidence type="ECO:0000256" key="2">
    <source>
        <dbReference type="ARBA" id="ARBA00008814"/>
    </source>
</evidence>
<evidence type="ECO:0000256" key="3">
    <source>
        <dbReference type="ARBA" id="ARBA00022448"/>
    </source>
</evidence>
<name>A0A563EJZ7_9PSEU</name>
<dbReference type="Gene3D" id="3.40.50.1980">
    <property type="entry name" value="Nitrogenase molybdenum iron protein domain"/>
    <property type="match status" value="2"/>
</dbReference>
<evidence type="ECO:0000256" key="5">
    <source>
        <dbReference type="SAM" id="SignalP"/>
    </source>
</evidence>
<organism evidence="7 8">
    <name type="scientific">Lentzea tibetensis</name>
    <dbReference type="NCBI Taxonomy" id="2591470"/>
    <lineage>
        <taxon>Bacteria</taxon>
        <taxon>Bacillati</taxon>
        <taxon>Actinomycetota</taxon>
        <taxon>Actinomycetes</taxon>
        <taxon>Pseudonocardiales</taxon>
        <taxon>Pseudonocardiaceae</taxon>
        <taxon>Lentzea</taxon>
    </lineage>
</organism>
<evidence type="ECO:0000313" key="8">
    <source>
        <dbReference type="Proteomes" id="UP000316639"/>
    </source>
</evidence>
<protein>
    <submittedName>
        <fullName evidence="7">Iron-siderophore ABC transporter substrate-binding protein</fullName>
    </submittedName>
</protein>
<comment type="caution">
    <text evidence="7">The sequence shown here is derived from an EMBL/GenBank/DDBJ whole genome shotgun (WGS) entry which is preliminary data.</text>
</comment>
<keyword evidence="3" id="KW-0813">Transport</keyword>
<comment type="subcellular location">
    <subcellularLocation>
        <location evidence="1">Cell envelope</location>
    </subcellularLocation>
</comment>
<evidence type="ECO:0000256" key="4">
    <source>
        <dbReference type="ARBA" id="ARBA00022729"/>
    </source>
</evidence>
<dbReference type="Pfam" id="PF01497">
    <property type="entry name" value="Peripla_BP_2"/>
    <property type="match status" value="1"/>
</dbReference>
<evidence type="ECO:0000313" key="7">
    <source>
        <dbReference type="EMBL" id="TWP47341.1"/>
    </source>
</evidence>
<dbReference type="PANTHER" id="PTHR30532">
    <property type="entry name" value="IRON III DICITRATE-BINDING PERIPLASMIC PROTEIN"/>
    <property type="match status" value="1"/>
</dbReference>
<gene>
    <name evidence="7" type="ORF">FKR81_33235</name>
</gene>